<keyword evidence="2" id="KW-1003">Cell membrane</keyword>
<dbReference type="AlphaFoldDB" id="A0A6J6ADB0"/>
<reference evidence="8" key="1">
    <citation type="submission" date="2020-05" db="EMBL/GenBank/DDBJ databases">
        <authorList>
            <person name="Chiriac C."/>
            <person name="Salcher M."/>
            <person name="Ghai R."/>
            <person name="Kavagutti S V."/>
        </authorList>
    </citation>
    <scope>NUCLEOTIDE SEQUENCE</scope>
</reference>
<evidence type="ECO:0000256" key="3">
    <source>
        <dbReference type="ARBA" id="ARBA00022692"/>
    </source>
</evidence>
<protein>
    <submittedName>
        <fullName evidence="8">Unannotated protein</fullName>
    </submittedName>
</protein>
<dbReference type="EMBL" id="CAFAZZ010000008">
    <property type="protein sequence ID" value="CAB4839873.1"/>
    <property type="molecule type" value="Genomic_DNA"/>
</dbReference>
<feature type="transmembrane region" description="Helical" evidence="6">
    <location>
        <begin position="63"/>
        <end position="84"/>
    </location>
</feature>
<dbReference type="EMBL" id="CAESPC010000043">
    <property type="protein sequence ID" value="CAB4366795.1"/>
    <property type="molecule type" value="Genomic_DNA"/>
</dbReference>
<gene>
    <name evidence="9" type="ORF">UFOPK1458_00537</name>
    <name evidence="10" type="ORF">UFOPK3243_00159</name>
    <name evidence="8" type="ORF">UFOPK4180_00387</name>
</gene>
<dbReference type="InterPro" id="IPR032816">
    <property type="entry name" value="VTT_dom"/>
</dbReference>
<evidence type="ECO:0000256" key="2">
    <source>
        <dbReference type="ARBA" id="ARBA00022475"/>
    </source>
</evidence>
<dbReference type="EMBL" id="CAEZSQ010000104">
    <property type="protein sequence ID" value="CAB4545536.1"/>
    <property type="molecule type" value="Genomic_DNA"/>
</dbReference>
<evidence type="ECO:0000313" key="8">
    <source>
        <dbReference type="EMBL" id="CAB4366795.1"/>
    </source>
</evidence>
<organism evidence="8">
    <name type="scientific">freshwater metagenome</name>
    <dbReference type="NCBI Taxonomy" id="449393"/>
    <lineage>
        <taxon>unclassified sequences</taxon>
        <taxon>metagenomes</taxon>
        <taxon>ecological metagenomes</taxon>
    </lineage>
</organism>
<keyword evidence="3 6" id="KW-0812">Transmembrane</keyword>
<evidence type="ECO:0000256" key="5">
    <source>
        <dbReference type="ARBA" id="ARBA00023136"/>
    </source>
</evidence>
<evidence type="ECO:0000259" key="7">
    <source>
        <dbReference type="Pfam" id="PF09335"/>
    </source>
</evidence>
<name>A0A6J6ADB0_9ZZZZ</name>
<dbReference type="GO" id="GO:0005886">
    <property type="term" value="C:plasma membrane"/>
    <property type="evidence" value="ECO:0007669"/>
    <property type="project" value="UniProtKB-SubCell"/>
</dbReference>
<evidence type="ECO:0000256" key="1">
    <source>
        <dbReference type="ARBA" id="ARBA00004651"/>
    </source>
</evidence>
<dbReference type="PANTHER" id="PTHR30353">
    <property type="entry name" value="INNER MEMBRANE PROTEIN DEDA-RELATED"/>
    <property type="match status" value="1"/>
</dbReference>
<dbReference type="Pfam" id="PF09335">
    <property type="entry name" value="VTT_dom"/>
    <property type="match status" value="1"/>
</dbReference>
<keyword evidence="5 6" id="KW-0472">Membrane</keyword>
<feature type="domain" description="VTT" evidence="7">
    <location>
        <begin position="43"/>
        <end position="168"/>
    </location>
</feature>
<sequence length="209" mass="23138">MSISEWIHHTADSLVAHNLQIPLFALLIFFAFAEAALFVGFILPGETSLLIGGVLAHAGVWNVWTFLIAAIIGAITGDSVGYEIGKHLGPRIKENAFGRFVGEKRWKLAQAIFDRYHGGAIFFGRAQALLRALVPALAGMNKVPYRKFITWNAAGGIVFSTIVVLLGYEFASSLTTLEKYLRYWAFFFLAVVATVIVILKRKLEHLLED</sequence>
<evidence type="ECO:0000256" key="4">
    <source>
        <dbReference type="ARBA" id="ARBA00022989"/>
    </source>
</evidence>
<evidence type="ECO:0000313" key="9">
    <source>
        <dbReference type="EMBL" id="CAB4545536.1"/>
    </source>
</evidence>
<dbReference type="PANTHER" id="PTHR30353:SF15">
    <property type="entry name" value="INNER MEMBRANE PROTEIN YABI"/>
    <property type="match status" value="1"/>
</dbReference>
<accession>A0A6J6ADB0</accession>
<keyword evidence="4 6" id="KW-1133">Transmembrane helix</keyword>
<proteinExistence type="predicted"/>
<dbReference type="InterPro" id="IPR032818">
    <property type="entry name" value="DedA-like"/>
</dbReference>
<comment type="subcellular location">
    <subcellularLocation>
        <location evidence="1">Cell membrane</location>
        <topology evidence="1">Multi-pass membrane protein</topology>
    </subcellularLocation>
</comment>
<evidence type="ECO:0000256" key="6">
    <source>
        <dbReference type="SAM" id="Phobius"/>
    </source>
</evidence>
<feature type="transmembrane region" description="Helical" evidence="6">
    <location>
        <begin position="180"/>
        <end position="199"/>
    </location>
</feature>
<feature type="transmembrane region" description="Helical" evidence="6">
    <location>
        <begin position="21"/>
        <end position="43"/>
    </location>
</feature>
<feature type="transmembrane region" description="Helical" evidence="6">
    <location>
        <begin position="148"/>
        <end position="168"/>
    </location>
</feature>
<evidence type="ECO:0000313" key="10">
    <source>
        <dbReference type="EMBL" id="CAB4839873.1"/>
    </source>
</evidence>